<dbReference type="AlphaFoldDB" id="A0A9E2KM81"/>
<evidence type="ECO:0000313" key="1">
    <source>
        <dbReference type="EMBL" id="MBU3826630.1"/>
    </source>
</evidence>
<evidence type="ECO:0000313" key="2">
    <source>
        <dbReference type="Proteomes" id="UP000824150"/>
    </source>
</evidence>
<sequence length="52" mass="5860">MLIDEIKASLAMENLHLTAAEEQLLRDFAAERISFAELLDFVKNAIKKQKAA</sequence>
<reference evidence="1" key="1">
    <citation type="journal article" date="2021" name="PeerJ">
        <title>Extensive microbial diversity within the chicken gut microbiome revealed by metagenomics and culture.</title>
        <authorList>
            <person name="Gilroy R."/>
            <person name="Ravi A."/>
            <person name="Getino M."/>
            <person name="Pursley I."/>
            <person name="Horton D.L."/>
            <person name="Alikhan N.F."/>
            <person name="Baker D."/>
            <person name="Gharbi K."/>
            <person name="Hall N."/>
            <person name="Watson M."/>
            <person name="Adriaenssens E.M."/>
            <person name="Foster-Nyarko E."/>
            <person name="Jarju S."/>
            <person name="Secka A."/>
            <person name="Antonio M."/>
            <person name="Oren A."/>
            <person name="Chaudhuri R.R."/>
            <person name="La Ragione R."/>
            <person name="Hildebrand F."/>
            <person name="Pallen M.J."/>
        </authorList>
    </citation>
    <scope>NUCLEOTIDE SEQUENCE</scope>
    <source>
        <strain evidence="1">687</strain>
    </source>
</reference>
<organism evidence="1 2">
    <name type="scientific">Candidatus Anaerobiospirillum merdipullorum</name>
    <dbReference type="NCBI Taxonomy" id="2838450"/>
    <lineage>
        <taxon>Bacteria</taxon>
        <taxon>Pseudomonadati</taxon>
        <taxon>Pseudomonadota</taxon>
        <taxon>Gammaproteobacteria</taxon>
        <taxon>Aeromonadales</taxon>
        <taxon>Succinivibrionaceae</taxon>
        <taxon>Anaerobiospirillum</taxon>
    </lineage>
</organism>
<dbReference type="EMBL" id="JAHLFG010000040">
    <property type="protein sequence ID" value="MBU3826630.1"/>
    <property type="molecule type" value="Genomic_DNA"/>
</dbReference>
<comment type="caution">
    <text evidence="1">The sequence shown here is derived from an EMBL/GenBank/DDBJ whole genome shotgun (WGS) entry which is preliminary data.</text>
</comment>
<proteinExistence type="predicted"/>
<gene>
    <name evidence="1" type="ORF">IAA31_03970</name>
</gene>
<protein>
    <submittedName>
        <fullName evidence="1">Uncharacterized protein</fullName>
    </submittedName>
</protein>
<dbReference type="Proteomes" id="UP000824150">
    <property type="component" value="Unassembled WGS sequence"/>
</dbReference>
<accession>A0A9E2KM81</accession>
<name>A0A9E2KM81_9GAMM</name>
<reference evidence="1" key="2">
    <citation type="submission" date="2021-04" db="EMBL/GenBank/DDBJ databases">
        <authorList>
            <person name="Gilroy R."/>
        </authorList>
    </citation>
    <scope>NUCLEOTIDE SEQUENCE</scope>
    <source>
        <strain evidence="1">687</strain>
    </source>
</reference>